<evidence type="ECO:0000256" key="2">
    <source>
        <dbReference type="ARBA" id="ARBA00007131"/>
    </source>
</evidence>
<dbReference type="Pfam" id="PF02779">
    <property type="entry name" value="Transket_pyr"/>
    <property type="match status" value="1"/>
</dbReference>
<evidence type="ECO:0000259" key="4">
    <source>
        <dbReference type="SMART" id="SM00861"/>
    </source>
</evidence>
<dbReference type="CDD" id="cd07033">
    <property type="entry name" value="TPP_PYR_DXS_TK_like"/>
    <property type="match status" value="1"/>
</dbReference>
<evidence type="ECO:0000256" key="3">
    <source>
        <dbReference type="ARBA" id="ARBA00023052"/>
    </source>
</evidence>
<keyword evidence="3" id="KW-0786">Thiamine pyrophosphate</keyword>
<accession>A0A7C0ZE86</accession>
<feature type="domain" description="Transketolase-like pyrimidine-binding" evidence="4">
    <location>
        <begin position="2"/>
        <end position="167"/>
    </location>
</feature>
<dbReference type="InterPro" id="IPR029061">
    <property type="entry name" value="THDP-binding"/>
</dbReference>
<dbReference type="SUPFAM" id="SSF52922">
    <property type="entry name" value="TK C-terminal domain-like"/>
    <property type="match status" value="1"/>
</dbReference>
<dbReference type="InterPro" id="IPR009014">
    <property type="entry name" value="Transketo_C/PFOR_II"/>
</dbReference>
<dbReference type="FunFam" id="3.40.50.970:FF:000129">
    <property type="entry name" value="Transketolase"/>
    <property type="match status" value="1"/>
</dbReference>
<name>A0A7C0ZE86_UNCW3</name>
<dbReference type="InterPro" id="IPR033248">
    <property type="entry name" value="Transketolase_C"/>
</dbReference>
<dbReference type="AlphaFoldDB" id="A0A7C0ZE86"/>
<dbReference type="Gene3D" id="3.40.50.920">
    <property type="match status" value="1"/>
</dbReference>
<dbReference type="InterPro" id="IPR051157">
    <property type="entry name" value="PDH/Transketolase"/>
</dbReference>
<gene>
    <name evidence="5" type="ORF">ENF18_01560</name>
</gene>
<comment type="cofactor">
    <cofactor evidence="1">
        <name>thiamine diphosphate</name>
        <dbReference type="ChEBI" id="CHEBI:58937"/>
    </cofactor>
</comment>
<protein>
    <submittedName>
        <fullName evidence="5">Transketolase family protein</fullName>
    </submittedName>
</protein>
<dbReference type="PANTHER" id="PTHR43825:SF1">
    <property type="entry name" value="TRANSKETOLASE-LIKE PYRIMIDINE-BINDING DOMAIN-CONTAINING PROTEIN"/>
    <property type="match status" value="1"/>
</dbReference>
<dbReference type="SUPFAM" id="SSF52518">
    <property type="entry name" value="Thiamin diphosphate-binding fold (THDP-binding)"/>
    <property type="match status" value="1"/>
</dbReference>
<dbReference type="EMBL" id="DQWE01000068">
    <property type="protein sequence ID" value="HDI82462.1"/>
    <property type="molecule type" value="Genomic_DNA"/>
</dbReference>
<evidence type="ECO:0000313" key="5">
    <source>
        <dbReference type="EMBL" id="HDI82462.1"/>
    </source>
</evidence>
<dbReference type="Pfam" id="PF02780">
    <property type="entry name" value="Transketolase_C"/>
    <property type="match status" value="1"/>
</dbReference>
<dbReference type="SMART" id="SM00861">
    <property type="entry name" value="Transket_pyr"/>
    <property type="match status" value="1"/>
</dbReference>
<dbReference type="InterPro" id="IPR005475">
    <property type="entry name" value="Transketolase-like_Pyr-bd"/>
</dbReference>
<comment type="caution">
    <text evidence="5">The sequence shown here is derived from an EMBL/GenBank/DDBJ whole genome shotgun (WGS) entry which is preliminary data.</text>
</comment>
<dbReference type="PANTHER" id="PTHR43825">
    <property type="entry name" value="PYRUVATE DEHYDROGENASE E1 COMPONENT"/>
    <property type="match status" value="1"/>
</dbReference>
<proteinExistence type="inferred from homology"/>
<sequence>MMSMREAYGKTLVALGREREDIVVLDADLAESTKTIMFAEEFPDRFRDMGISEQDMMSTAAGLALAGKTVFVSSFAMFAAGRAYNQIRNNICYMNLNVKIVATHGGISVGEDGSSHQALEDLSLMRGLPNMRVIAPSDARQTEEVIRFVTEEPGPFYVRLVRPKAPVLYQENAFTFGRVNKLRDGNDVSIFAHGLLVSIALEAAEILKMRGISARVYDSPTIKPVDKEAVIEAAEETGRILVAEDHSITGGLGSAIAETVVRYKPIPMDFVGVEGFGQSGTPDMLFRMYGLTSFHIADRAEALLDRD</sequence>
<organism evidence="5">
    <name type="scientific">candidate division WOR-3 bacterium</name>
    <dbReference type="NCBI Taxonomy" id="2052148"/>
    <lineage>
        <taxon>Bacteria</taxon>
        <taxon>Bacteria division WOR-3</taxon>
    </lineage>
</organism>
<comment type="similarity">
    <text evidence="2">Belongs to the transketolase family.</text>
</comment>
<reference evidence="5" key="1">
    <citation type="journal article" date="2020" name="mSystems">
        <title>Genome- and Community-Level Interaction Insights into Carbon Utilization and Element Cycling Functions of Hydrothermarchaeota in Hydrothermal Sediment.</title>
        <authorList>
            <person name="Zhou Z."/>
            <person name="Liu Y."/>
            <person name="Xu W."/>
            <person name="Pan J."/>
            <person name="Luo Z.H."/>
            <person name="Li M."/>
        </authorList>
    </citation>
    <scope>NUCLEOTIDE SEQUENCE [LARGE SCALE GENOMIC DNA]</scope>
    <source>
        <strain evidence="5">HyVt-102</strain>
    </source>
</reference>
<dbReference type="Proteomes" id="UP000885847">
    <property type="component" value="Unassembled WGS sequence"/>
</dbReference>
<evidence type="ECO:0000256" key="1">
    <source>
        <dbReference type="ARBA" id="ARBA00001964"/>
    </source>
</evidence>
<dbReference type="Gene3D" id="3.40.50.970">
    <property type="match status" value="1"/>
</dbReference>